<dbReference type="InParanoid" id="A0A067PHP4"/>
<dbReference type="HOGENOM" id="CLU_2705151_0_0_1"/>
<name>A0A067PHP4_9AGAM</name>
<dbReference type="Proteomes" id="UP000027265">
    <property type="component" value="Unassembled WGS sequence"/>
</dbReference>
<keyword evidence="2" id="KW-1185">Reference proteome</keyword>
<dbReference type="AlphaFoldDB" id="A0A067PHP4"/>
<sequence length="73" mass="8061">MLRNRIRFFMACESSLSCYITGTCAAYSKIPCSARGLLQILSRPSIAHLLEAQLASFQLTTIISISQEVHAVK</sequence>
<gene>
    <name evidence="1" type="ORF">JAAARDRAFT_582906</name>
</gene>
<proteinExistence type="predicted"/>
<evidence type="ECO:0000313" key="2">
    <source>
        <dbReference type="Proteomes" id="UP000027265"/>
    </source>
</evidence>
<reference evidence="2" key="1">
    <citation type="journal article" date="2014" name="Proc. Natl. Acad. Sci. U.S.A.">
        <title>Extensive sampling of basidiomycete genomes demonstrates inadequacy of the white-rot/brown-rot paradigm for wood decay fungi.</title>
        <authorList>
            <person name="Riley R."/>
            <person name="Salamov A.A."/>
            <person name="Brown D.W."/>
            <person name="Nagy L.G."/>
            <person name="Floudas D."/>
            <person name="Held B.W."/>
            <person name="Levasseur A."/>
            <person name="Lombard V."/>
            <person name="Morin E."/>
            <person name="Otillar R."/>
            <person name="Lindquist E.A."/>
            <person name="Sun H."/>
            <person name="LaButti K.M."/>
            <person name="Schmutz J."/>
            <person name="Jabbour D."/>
            <person name="Luo H."/>
            <person name="Baker S.E."/>
            <person name="Pisabarro A.G."/>
            <person name="Walton J.D."/>
            <person name="Blanchette R.A."/>
            <person name="Henrissat B."/>
            <person name="Martin F."/>
            <person name="Cullen D."/>
            <person name="Hibbett D.S."/>
            <person name="Grigoriev I.V."/>
        </authorList>
    </citation>
    <scope>NUCLEOTIDE SEQUENCE [LARGE SCALE GENOMIC DNA]</scope>
    <source>
        <strain evidence="2">MUCL 33604</strain>
    </source>
</reference>
<accession>A0A067PHP4</accession>
<protein>
    <submittedName>
        <fullName evidence="1">Uncharacterized protein</fullName>
    </submittedName>
</protein>
<evidence type="ECO:0000313" key="1">
    <source>
        <dbReference type="EMBL" id="KDQ50542.1"/>
    </source>
</evidence>
<organism evidence="1 2">
    <name type="scientific">Jaapia argillacea MUCL 33604</name>
    <dbReference type="NCBI Taxonomy" id="933084"/>
    <lineage>
        <taxon>Eukaryota</taxon>
        <taxon>Fungi</taxon>
        <taxon>Dikarya</taxon>
        <taxon>Basidiomycota</taxon>
        <taxon>Agaricomycotina</taxon>
        <taxon>Agaricomycetes</taxon>
        <taxon>Agaricomycetidae</taxon>
        <taxon>Jaapiales</taxon>
        <taxon>Jaapiaceae</taxon>
        <taxon>Jaapia</taxon>
    </lineage>
</organism>
<dbReference type="EMBL" id="KL197759">
    <property type="protein sequence ID" value="KDQ50542.1"/>
    <property type="molecule type" value="Genomic_DNA"/>
</dbReference>